<accession>A0AA88L4D8</accession>
<dbReference type="EMBL" id="JAVRJZ010000015">
    <property type="protein sequence ID" value="KAK2712499.1"/>
    <property type="molecule type" value="Genomic_DNA"/>
</dbReference>
<dbReference type="GO" id="GO:0005634">
    <property type="term" value="C:nucleus"/>
    <property type="evidence" value="ECO:0007669"/>
    <property type="project" value="TreeGrafter"/>
</dbReference>
<dbReference type="Pfam" id="PF00382">
    <property type="entry name" value="TFIIB"/>
    <property type="match status" value="1"/>
</dbReference>
<dbReference type="Gene3D" id="1.10.472.10">
    <property type="entry name" value="Cyclin-like"/>
    <property type="match status" value="1"/>
</dbReference>
<dbReference type="GO" id="GO:0016251">
    <property type="term" value="F:RNA polymerase II general transcription initiation factor activity"/>
    <property type="evidence" value="ECO:0007669"/>
    <property type="project" value="TreeGrafter"/>
</dbReference>
<keyword evidence="1" id="KW-0805">Transcription regulation</keyword>
<dbReference type="SUPFAM" id="SSF57783">
    <property type="entry name" value="Zinc beta-ribbon"/>
    <property type="match status" value="1"/>
</dbReference>
<dbReference type="PRINTS" id="PR00685">
    <property type="entry name" value="TIFACTORIIB"/>
</dbReference>
<organism evidence="4 5">
    <name type="scientific">Artemia franciscana</name>
    <name type="common">Brine shrimp</name>
    <name type="synonym">Artemia sanfranciscana</name>
    <dbReference type="NCBI Taxonomy" id="6661"/>
    <lineage>
        <taxon>Eukaryota</taxon>
        <taxon>Metazoa</taxon>
        <taxon>Ecdysozoa</taxon>
        <taxon>Arthropoda</taxon>
        <taxon>Crustacea</taxon>
        <taxon>Branchiopoda</taxon>
        <taxon>Anostraca</taxon>
        <taxon>Artemiidae</taxon>
        <taxon>Artemia</taxon>
    </lineage>
</organism>
<dbReference type="InterPro" id="IPR000812">
    <property type="entry name" value="TFIIB"/>
</dbReference>
<keyword evidence="5" id="KW-1185">Reference proteome</keyword>
<dbReference type="InterPro" id="IPR036915">
    <property type="entry name" value="Cyclin-like_sf"/>
</dbReference>
<gene>
    <name evidence="4" type="ORF">QYM36_011253</name>
</gene>
<dbReference type="GO" id="GO:0097550">
    <property type="term" value="C:transcription preinitiation complex"/>
    <property type="evidence" value="ECO:0007669"/>
    <property type="project" value="TreeGrafter"/>
</dbReference>
<proteinExistence type="predicted"/>
<reference evidence="4" key="1">
    <citation type="submission" date="2023-07" db="EMBL/GenBank/DDBJ databases">
        <title>Chromosome-level genome assembly of Artemia franciscana.</title>
        <authorList>
            <person name="Jo E."/>
        </authorList>
    </citation>
    <scope>NUCLEOTIDE SEQUENCE</scope>
    <source>
        <tissue evidence="4">Whole body</tissue>
    </source>
</reference>
<dbReference type="GO" id="GO:0006367">
    <property type="term" value="P:transcription initiation at RNA polymerase II promoter"/>
    <property type="evidence" value="ECO:0007669"/>
    <property type="project" value="TreeGrafter"/>
</dbReference>
<name>A0AA88L4D8_ARTSF</name>
<dbReference type="Proteomes" id="UP001187531">
    <property type="component" value="Unassembled WGS sequence"/>
</dbReference>
<sequence length="223" mass="25530">MVYIQQHGCGYHPGAYLIEDYREGNMIYPECGMICGHKYLDARVEWNSRPLENSMNVNPEGDIPQNESRNQQRIFNPTLKMAARNIKEMAGKLNLTKAVVDKAIHLFNTIHDTEFLKGKTEDSIGSACLYITCRIVSMPRTLKEVFAVFNDHKIEIAKIFIIIPVSNITAECSFSILRGVKTYLRNTMSESNLNLNIDREISVDRDSLLSILTKTRRRLNFVL</sequence>
<dbReference type="SUPFAM" id="SSF47954">
    <property type="entry name" value="Cyclin-like"/>
    <property type="match status" value="1"/>
</dbReference>
<keyword evidence="2" id="KW-0804">Transcription</keyword>
<dbReference type="AlphaFoldDB" id="A0AA88L4D8"/>
<dbReference type="GO" id="GO:0017025">
    <property type="term" value="F:TBP-class protein binding"/>
    <property type="evidence" value="ECO:0007669"/>
    <property type="project" value="InterPro"/>
</dbReference>
<evidence type="ECO:0000313" key="5">
    <source>
        <dbReference type="Proteomes" id="UP001187531"/>
    </source>
</evidence>
<dbReference type="InterPro" id="IPR013150">
    <property type="entry name" value="TFIIB_cyclin"/>
</dbReference>
<protein>
    <recommendedName>
        <fullName evidence="3">Transcription factor TFIIB cyclin-like domain-containing protein</fullName>
    </recommendedName>
</protein>
<evidence type="ECO:0000313" key="4">
    <source>
        <dbReference type="EMBL" id="KAK2712499.1"/>
    </source>
</evidence>
<dbReference type="PANTHER" id="PTHR11618">
    <property type="entry name" value="TRANSCRIPTION INITIATION FACTOR IIB-RELATED"/>
    <property type="match status" value="1"/>
</dbReference>
<comment type="caution">
    <text evidence="4">The sequence shown here is derived from an EMBL/GenBank/DDBJ whole genome shotgun (WGS) entry which is preliminary data.</text>
</comment>
<evidence type="ECO:0000259" key="3">
    <source>
        <dbReference type="Pfam" id="PF00382"/>
    </source>
</evidence>
<evidence type="ECO:0000256" key="2">
    <source>
        <dbReference type="ARBA" id="ARBA00023163"/>
    </source>
</evidence>
<dbReference type="Gene3D" id="2.20.25.10">
    <property type="match status" value="1"/>
</dbReference>
<feature type="domain" description="Transcription factor TFIIB cyclin-like" evidence="3">
    <location>
        <begin position="78"/>
        <end position="160"/>
    </location>
</feature>
<dbReference type="GO" id="GO:0070897">
    <property type="term" value="P:transcription preinitiation complex assembly"/>
    <property type="evidence" value="ECO:0007669"/>
    <property type="project" value="InterPro"/>
</dbReference>
<dbReference type="PANTHER" id="PTHR11618:SF13">
    <property type="entry name" value="TRANSCRIPTION INITIATION FACTOR IIB"/>
    <property type="match status" value="1"/>
</dbReference>
<evidence type="ECO:0000256" key="1">
    <source>
        <dbReference type="ARBA" id="ARBA00023015"/>
    </source>
</evidence>